<dbReference type="EMBL" id="ML978068">
    <property type="protein sequence ID" value="KAF2017352.1"/>
    <property type="molecule type" value="Genomic_DNA"/>
</dbReference>
<keyword evidence="3" id="KW-1185">Reference proteome</keyword>
<feature type="region of interest" description="Disordered" evidence="1">
    <location>
        <begin position="77"/>
        <end position="100"/>
    </location>
</feature>
<evidence type="ECO:0000256" key="1">
    <source>
        <dbReference type="SAM" id="MobiDB-lite"/>
    </source>
</evidence>
<protein>
    <submittedName>
        <fullName evidence="2">Uncharacterized protein</fullName>
    </submittedName>
</protein>
<gene>
    <name evidence="2" type="ORF">BU24DRAFT_490540</name>
</gene>
<organism evidence="2 3">
    <name type="scientific">Aaosphaeria arxii CBS 175.79</name>
    <dbReference type="NCBI Taxonomy" id="1450172"/>
    <lineage>
        <taxon>Eukaryota</taxon>
        <taxon>Fungi</taxon>
        <taxon>Dikarya</taxon>
        <taxon>Ascomycota</taxon>
        <taxon>Pezizomycotina</taxon>
        <taxon>Dothideomycetes</taxon>
        <taxon>Pleosporomycetidae</taxon>
        <taxon>Pleosporales</taxon>
        <taxon>Pleosporales incertae sedis</taxon>
        <taxon>Aaosphaeria</taxon>
    </lineage>
</organism>
<dbReference type="Proteomes" id="UP000799778">
    <property type="component" value="Unassembled WGS sequence"/>
</dbReference>
<dbReference type="GeneID" id="54291115"/>
<reference evidence="2" key="1">
    <citation type="journal article" date="2020" name="Stud. Mycol.">
        <title>101 Dothideomycetes genomes: a test case for predicting lifestyles and emergence of pathogens.</title>
        <authorList>
            <person name="Haridas S."/>
            <person name="Albert R."/>
            <person name="Binder M."/>
            <person name="Bloem J."/>
            <person name="Labutti K."/>
            <person name="Salamov A."/>
            <person name="Andreopoulos B."/>
            <person name="Baker S."/>
            <person name="Barry K."/>
            <person name="Bills G."/>
            <person name="Bluhm B."/>
            <person name="Cannon C."/>
            <person name="Castanera R."/>
            <person name="Culley D."/>
            <person name="Daum C."/>
            <person name="Ezra D."/>
            <person name="Gonzalez J."/>
            <person name="Henrissat B."/>
            <person name="Kuo A."/>
            <person name="Liang C."/>
            <person name="Lipzen A."/>
            <person name="Lutzoni F."/>
            <person name="Magnuson J."/>
            <person name="Mondo S."/>
            <person name="Nolan M."/>
            <person name="Ohm R."/>
            <person name="Pangilinan J."/>
            <person name="Park H.-J."/>
            <person name="Ramirez L."/>
            <person name="Alfaro M."/>
            <person name="Sun H."/>
            <person name="Tritt A."/>
            <person name="Yoshinaga Y."/>
            <person name="Zwiers L.-H."/>
            <person name="Turgeon B."/>
            <person name="Goodwin S."/>
            <person name="Spatafora J."/>
            <person name="Crous P."/>
            <person name="Grigoriev I."/>
        </authorList>
    </citation>
    <scope>NUCLEOTIDE SEQUENCE</scope>
    <source>
        <strain evidence="2">CBS 175.79</strain>
    </source>
</reference>
<evidence type="ECO:0000313" key="3">
    <source>
        <dbReference type="Proteomes" id="UP000799778"/>
    </source>
</evidence>
<dbReference type="RefSeq" id="XP_033385691.1">
    <property type="nucleotide sequence ID" value="XM_033533718.1"/>
</dbReference>
<dbReference type="AlphaFoldDB" id="A0A6A5XVZ5"/>
<name>A0A6A5XVZ5_9PLEO</name>
<evidence type="ECO:0000313" key="2">
    <source>
        <dbReference type="EMBL" id="KAF2017352.1"/>
    </source>
</evidence>
<proteinExistence type="predicted"/>
<accession>A0A6A5XVZ5</accession>
<feature type="non-terminal residue" evidence="2">
    <location>
        <position position="173"/>
    </location>
</feature>
<sequence>MPLLPVERSAESFLLAETRFQVVRQVGVLKQATSNEEVESYASLTGAQRTPCQIASEKALFTRVAVEKVVVKLPPAAKKGRRGKSAKQADTVKMSDRADRSGPYYDRPLFVEERDDHFARTRCSWLPKRDEGPFRGPDDAPYRDTMGFVGPVYVNPPSFWMAMFIQPDELNDE</sequence>